<evidence type="ECO:0000256" key="2">
    <source>
        <dbReference type="ARBA" id="ARBA00022801"/>
    </source>
</evidence>
<feature type="chain" id="PRO_5022940906" description="Peptidase S1 domain-containing protein" evidence="5">
    <location>
        <begin position="22"/>
        <end position="111"/>
    </location>
</feature>
<evidence type="ECO:0000256" key="5">
    <source>
        <dbReference type="SAM" id="SignalP"/>
    </source>
</evidence>
<keyword evidence="5" id="KW-0732">Signal</keyword>
<dbReference type="EMBL" id="FZQP02002615">
    <property type="protein sequence ID" value="VVC96212.1"/>
    <property type="molecule type" value="Genomic_DNA"/>
</dbReference>
<keyword evidence="4" id="KW-1015">Disulfide bond</keyword>
<dbReference type="Pfam" id="PF00089">
    <property type="entry name" value="Trypsin"/>
    <property type="match status" value="1"/>
</dbReference>
<evidence type="ECO:0000313" key="8">
    <source>
        <dbReference type="Proteomes" id="UP000324832"/>
    </source>
</evidence>
<protein>
    <recommendedName>
        <fullName evidence="6">Peptidase S1 domain-containing protein</fullName>
    </recommendedName>
</protein>
<keyword evidence="8" id="KW-1185">Reference proteome</keyword>
<reference evidence="7 8" key="1">
    <citation type="submission" date="2017-07" db="EMBL/GenBank/DDBJ databases">
        <authorList>
            <person name="Talla V."/>
            <person name="Backstrom N."/>
        </authorList>
    </citation>
    <scope>NUCLEOTIDE SEQUENCE [LARGE SCALE GENOMIC DNA]</scope>
</reference>
<dbReference type="InterPro" id="IPR050430">
    <property type="entry name" value="Peptidase_S1"/>
</dbReference>
<proteinExistence type="predicted"/>
<dbReference type="PANTHER" id="PTHR24276:SF94">
    <property type="entry name" value="AT20289P-RELATED"/>
    <property type="match status" value="1"/>
</dbReference>
<accession>A0A5E4QGK7</accession>
<keyword evidence="1" id="KW-0645">Protease</keyword>
<dbReference type="GO" id="GO:0004252">
    <property type="term" value="F:serine-type endopeptidase activity"/>
    <property type="evidence" value="ECO:0007669"/>
    <property type="project" value="InterPro"/>
</dbReference>
<dbReference type="InterPro" id="IPR001254">
    <property type="entry name" value="Trypsin_dom"/>
</dbReference>
<evidence type="ECO:0000313" key="7">
    <source>
        <dbReference type="EMBL" id="VVC96212.1"/>
    </source>
</evidence>
<dbReference type="Proteomes" id="UP000324832">
    <property type="component" value="Unassembled WGS sequence"/>
</dbReference>
<feature type="signal peptide" evidence="5">
    <location>
        <begin position="1"/>
        <end position="21"/>
    </location>
</feature>
<evidence type="ECO:0000256" key="4">
    <source>
        <dbReference type="ARBA" id="ARBA00023157"/>
    </source>
</evidence>
<feature type="domain" description="Peptidase S1" evidence="6">
    <location>
        <begin position="34"/>
        <end position="94"/>
    </location>
</feature>
<evidence type="ECO:0000256" key="1">
    <source>
        <dbReference type="ARBA" id="ARBA00022670"/>
    </source>
</evidence>
<keyword evidence="2" id="KW-0378">Hydrolase</keyword>
<gene>
    <name evidence="7" type="ORF">LSINAPIS_LOCUS7755</name>
</gene>
<dbReference type="Gene3D" id="2.40.10.10">
    <property type="entry name" value="Trypsin-like serine proteases"/>
    <property type="match status" value="1"/>
</dbReference>
<sequence length="111" mass="11820">MKSEMFVAILALIHLQGYANGASPKESFEVDNKIVGGYEAAIQEFPHQALVLVNTNGRYSLCGGSIVNALYILTSANCVAGKEVSVKTGSADLRPDTLTINIRDTSDSSEI</sequence>
<dbReference type="AlphaFoldDB" id="A0A5E4QGK7"/>
<dbReference type="GO" id="GO:0006508">
    <property type="term" value="P:proteolysis"/>
    <property type="evidence" value="ECO:0007669"/>
    <property type="project" value="UniProtKB-KW"/>
</dbReference>
<name>A0A5E4QGK7_9NEOP</name>
<dbReference type="InterPro" id="IPR009003">
    <property type="entry name" value="Peptidase_S1_PA"/>
</dbReference>
<evidence type="ECO:0000256" key="3">
    <source>
        <dbReference type="ARBA" id="ARBA00022825"/>
    </source>
</evidence>
<dbReference type="InterPro" id="IPR043504">
    <property type="entry name" value="Peptidase_S1_PA_chymotrypsin"/>
</dbReference>
<dbReference type="PANTHER" id="PTHR24276">
    <property type="entry name" value="POLYSERASE-RELATED"/>
    <property type="match status" value="1"/>
</dbReference>
<organism evidence="7 8">
    <name type="scientific">Leptidea sinapis</name>
    <dbReference type="NCBI Taxonomy" id="189913"/>
    <lineage>
        <taxon>Eukaryota</taxon>
        <taxon>Metazoa</taxon>
        <taxon>Ecdysozoa</taxon>
        <taxon>Arthropoda</taxon>
        <taxon>Hexapoda</taxon>
        <taxon>Insecta</taxon>
        <taxon>Pterygota</taxon>
        <taxon>Neoptera</taxon>
        <taxon>Endopterygota</taxon>
        <taxon>Lepidoptera</taxon>
        <taxon>Glossata</taxon>
        <taxon>Ditrysia</taxon>
        <taxon>Papilionoidea</taxon>
        <taxon>Pieridae</taxon>
        <taxon>Dismorphiinae</taxon>
        <taxon>Leptidea</taxon>
    </lineage>
</organism>
<evidence type="ECO:0000259" key="6">
    <source>
        <dbReference type="Pfam" id="PF00089"/>
    </source>
</evidence>
<keyword evidence="3" id="KW-0720">Serine protease</keyword>
<dbReference type="SUPFAM" id="SSF50494">
    <property type="entry name" value="Trypsin-like serine proteases"/>
    <property type="match status" value="1"/>
</dbReference>